<dbReference type="Gene3D" id="1.10.357.10">
    <property type="entry name" value="Tetracycline Repressor, domain 2"/>
    <property type="match status" value="1"/>
</dbReference>
<proteinExistence type="predicted"/>
<dbReference type="EMBL" id="BFBR01000002">
    <property type="protein sequence ID" value="GBF57396.1"/>
    <property type="molecule type" value="Genomic_DNA"/>
</dbReference>
<dbReference type="Proteomes" id="UP000245086">
    <property type="component" value="Unassembled WGS sequence"/>
</dbReference>
<evidence type="ECO:0000259" key="5">
    <source>
        <dbReference type="PROSITE" id="PS50977"/>
    </source>
</evidence>
<reference evidence="6" key="1">
    <citation type="journal article" date="2018" name="Genome Announc.">
        <title>Draft Genome Sequence of "Candidatus Phycosocius bacilliformis," an Alphaproteobacterial Ectosymbiont of the Hydrocarbon-Producing Green Alga Botryococcus braunii.</title>
        <authorList>
            <person name="Tanabe Y."/>
            <person name="Yamaguchi H."/>
            <person name="Watanabe M.M."/>
        </authorList>
    </citation>
    <scope>NUCLEOTIDE SEQUENCE [LARGE SCALE GENOMIC DNA]</scope>
    <source>
        <strain evidence="6">BOTRYCO-2</strain>
    </source>
</reference>
<evidence type="ECO:0000256" key="2">
    <source>
        <dbReference type="ARBA" id="ARBA00023125"/>
    </source>
</evidence>
<accession>A0A2P2E8K3</accession>
<gene>
    <name evidence="6" type="primary">acnR</name>
    <name evidence="6" type="ORF">PbB2_01063</name>
</gene>
<dbReference type="InterPro" id="IPR050109">
    <property type="entry name" value="HTH-type_TetR-like_transc_reg"/>
</dbReference>
<evidence type="ECO:0000256" key="4">
    <source>
        <dbReference type="PROSITE-ProRule" id="PRU00335"/>
    </source>
</evidence>
<evidence type="ECO:0000256" key="3">
    <source>
        <dbReference type="ARBA" id="ARBA00023163"/>
    </source>
</evidence>
<sequence length="187" mass="20132">MTPVRAARRTKVVQAALTVFVDHGFRGTTMEAIAEASGMSKVTIYGYFRDKEAVFKAVAEHVALRLKEAAEHGLAGKGQLQDRVASALIAKQVMVLELIRRSEHAADLFAAKDTHASACFEAIDQDIRDKIAQAIQTQGRPRAKAQQLARVAFAAANGIAESALDKAQLTSDIQLLIASIIPPMPKA</sequence>
<dbReference type="FunFam" id="1.10.10.60:FF:000141">
    <property type="entry name" value="TetR family transcriptional regulator"/>
    <property type="match status" value="1"/>
</dbReference>
<dbReference type="InterPro" id="IPR009057">
    <property type="entry name" value="Homeodomain-like_sf"/>
</dbReference>
<evidence type="ECO:0000313" key="6">
    <source>
        <dbReference type="EMBL" id="GBF57396.1"/>
    </source>
</evidence>
<dbReference type="PRINTS" id="PR00455">
    <property type="entry name" value="HTHTETR"/>
</dbReference>
<organism evidence="6 7">
    <name type="scientific">Candidatus Phycosocius bacilliformis</name>
    <dbReference type="NCBI Taxonomy" id="1445552"/>
    <lineage>
        <taxon>Bacteria</taxon>
        <taxon>Pseudomonadati</taxon>
        <taxon>Pseudomonadota</taxon>
        <taxon>Alphaproteobacteria</taxon>
        <taxon>Caulobacterales</taxon>
        <taxon>Caulobacterales incertae sedis</taxon>
        <taxon>Candidatus Phycosocius</taxon>
    </lineage>
</organism>
<comment type="caution">
    <text evidence="6">The sequence shown here is derived from an EMBL/GenBank/DDBJ whole genome shotgun (WGS) entry which is preliminary data.</text>
</comment>
<dbReference type="AlphaFoldDB" id="A0A2P2E8K3"/>
<keyword evidence="7" id="KW-1185">Reference proteome</keyword>
<dbReference type="GO" id="GO:0000976">
    <property type="term" value="F:transcription cis-regulatory region binding"/>
    <property type="evidence" value="ECO:0007669"/>
    <property type="project" value="TreeGrafter"/>
</dbReference>
<dbReference type="PANTHER" id="PTHR30055">
    <property type="entry name" value="HTH-TYPE TRANSCRIPTIONAL REGULATOR RUTR"/>
    <property type="match status" value="1"/>
</dbReference>
<dbReference type="GO" id="GO:0003700">
    <property type="term" value="F:DNA-binding transcription factor activity"/>
    <property type="evidence" value="ECO:0007669"/>
    <property type="project" value="TreeGrafter"/>
</dbReference>
<dbReference type="PANTHER" id="PTHR30055:SF234">
    <property type="entry name" value="HTH-TYPE TRANSCRIPTIONAL REGULATOR BETI"/>
    <property type="match status" value="1"/>
</dbReference>
<dbReference type="PROSITE" id="PS50977">
    <property type="entry name" value="HTH_TETR_2"/>
    <property type="match status" value="1"/>
</dbReference>
<protein>
    <submittedName>
        <fullName evidence="6">HTH-type transcriptional repressor AcnR</fullName>
    </submittedName>
</protein>
<dbReference type="RefSeq" id="WP_192576180.1">
    <property type="nucleotide sequence ID" value="NZ_BFBR01000002.1"/>
</dbReference>
<dbReference type="InterPro" id="IPR001647">
    <property type="entry name" value="HTH_TetR"/>
</dbReference>
<dbReference type="Pfam" id="PF00440">
    <property type="entry name" value="TetR_N"/>
    <property type="match status" value="1"/>
</dbReference>
<feature type="DNA-binding region" description="H-T-H motif" evidence="4">
    <location>
        <begin position="29"/>
        <end position="48"/>
    </location>
</feature>
<keyword evidence="1" id="KW-0805">Transcription regulation</keyword>
<keyword evidence="3" id="KW-0804">Transcription</keyword>
<keyword evidence="2 4" id="KW-0238">DNA-binding</keyword>
<dbReference type="SUPFAM" id="SSF46689">
    <property type="entry name" value="Homeodomain-like"/>
    <property type="match status" value="1"/>
</dbReference>
<evidence type="ECO:0000256" key="1">
    <source>
        <dbReference type="ARBA" id="ARBA00023015"/>
    </source>
</evidence>
<name>A0A2P2E8K3_9PROT</name>
<feature type="domain" description="HTH tetR-type" evidence="5">
    <location>
        <begin position="6"/>
        <end position="66"/>
    </location>
</feature>
<evidence type="ECO:0000313" key="7">
    <source>
        <dbReference type="Proteomes" id="UP000245086"/>
    </source>
</evidence>